<evidence type="ECO:0000313" key="8">
    <source>
        <dbReference type="Proteomes" id="UP000176504"/>
    </source>
</evidence>
<feature type="domain" description="AAA+ ATPase" evidence="5">
    <location>
        <begin position="164"/>
        <end position="307"/>
    </location>
</feature>
<proteinExistence type="predicted"/>
<evidence type="ECO:0000256" key="3">
    <source>
        <dbReference type="ARBA" id="ARBA00022840"/>
    </source>
</evidence>
<dbReference type="FunFam" id="3.40.50.300:FF:000025">
    <property type="entry name" value="ATP-dependent Clp protease subunit"/>
    <property type="match status" value="1"/>
</dbReference>
<dbReference type="PANTHER" id="PTHR11638:SF18">
    <property type="entry name" value="HEAT SHOCK PROTEIN 104"/>
    <property type="match status" value="1"/>
</dbReference>
<accession>A0A1F4VEP7</accession>
<dbReference type="Pfam" id="PF07724">
    <property type="entry name" value="AAA_2"/>
    <property type="match status" value="1"/>
</dbReference>
<dbReference type="SUPFAM" id="SSF52540">
    <property type="entry name" value="P-loop containing nucleoside triphosphate hydrolases"/>
    <property type="match status" value="2"/>
</dbReference>
<dbReference type="Gene3D" id="3.40.50.300">
    <property type="entry name" value="P-loop containing nucleotide triphosphate hydrolases"/>
    <property type="match status" value="3"/>
</dbReference>
<dbReference type="Proteomes" id="UP000176504">
    <property type="component" value="Unassembled WGS sequence"/>
</dbReference>
<evidence type="ECO:0000256" key="4">
    <source>
        <dbReference type="ARBA" id="ARBA00023186"/>
    </source>
</evidence>
<keyword evidence="3" id="KW-0067">ATP-binding</keyword>
<dbReference type="Pfam" id="PF10431">
    <property type="entry name" value="ClpB_D2-small"/>
    <property type="match status" value="1"/>
</dbReference>
<dbReference type="GO" id="GO:0034605">
    <property type="term" value="P:cellular response to heat"/>
    <property type="evidence" value="ECO:0007669"/>
    <property type="project" value="TreeGrafter"/>
</dbReference>
<dbReference type="CDD" id="cd19499">
    <property type="entry name" value="RecA-like_ClpB_Hsp104-like"/>
    <property type="match status" value="1"/>
</dbReference>
<gene>
    <name evidence="7" type="ORF">A3A78_01595</name>
</gene>
<dbReference type="AlphaFoldDB" id="A0A1F4VEP7"/>
<dbReference type="InterPro" id="IPR019489">
    <property type="entry name" value="Clp_ATPase_C"/>
</dbReference>
<feature type="domain" description="AAA+ ATPase" evidence="5">
    <location>
        <begin position="496"/>
        <end position="639"/>
    </location>
</feature>
<dbReference type="Gene3D" id="1.10.1780.10">
    <property type="entry name" value="Clp, N-terminal domain"/>
    <property type="match status" value="1"/>
</dbReference>
<dbReference type="Pfam" id="PF17871">
    <property type="entry name" value="AAA_lid_9"/>
    <property type="match status" value="1"/>
</dbReference>
<dbReference type="InterPro" id="IPR036628">
    <property type="entry name" value="Clp_N_dom_sf"/>
</dbReference>
<evidence type="ECO:0000259" key="5">
    <source>
        <dbReference type="SMART" id="SM00382"/>
    </source>
</evidence>
<dbReference type="InterPro" id="IPR050130">
    <property type="entry name" value="ClpA_ClpB"/>
</dbReference>
<dbReference type="InterPro" id="IPR003593">
    <property type="entry name" value="AAA+_ATPase"/>
</dbReference>
<dbReference type="PRINTS" id="PR00300">
    <property type="entry name" value="CLPPROTEASEA"/>
</dbReference>
<dbReference type="GO" id="GO:0016887">
    <property type="term" value="F:ATP hydrolysis activity"/>
    <property type="evidence" value="ECO:0007669"/>
    <property type="project" value="InterPro"/>
</dbReference>
<keyword evidence="1" id="KW-0677">Repeat</keyword>
<dbReference type="SMART" id="SM01086">
    <property type="entry name" value="ClpB_D2-small"/>
    <property type="match status" value="1"/>
</dbReference>
<dbReference type="GO" id="GO:0005524">
    <property type="term" value="F:ATP binding"/>
    <property type="evidence" value="ECO:0007669"/>
    <property type="project" value="UniProtKB-KW"/>
</dbReference>
<dbReference type="InterPro" id="IPR041546">
    <property type="entry name" value="ClpA/ClpB_AAA_lid"/>
</dbReference>
<evidence type="ECO:0000313" key="7">
    <source>
        <dbReference type="EMBL" id="OGC55716.1"/>
    </source>
</evidence>
<evidence type="ECO:0000259" key="6">
    <source>
        <dbReference type="SMART" id="SM01086"/>
    </source>
</evidence>
<evidence type="ECO:0000256" key="2">
    <source>
        <dbReference type="ARBA" id="ARBA00022741"/>
    </source>
</evidence>
<dbReference type="InterPro" id="IPR003959">
    <property type="entry name" value="ATPase_AAA_core"/>
</dbReference>
<keyword evidence="2" id="KW-0547">Nucleotide-binding</keyword>
<dbReference type="InterPro" id="IPR001270">
    <property type="entry name" value="ClpA/B"/>
</dbReference>
<dbReference type="SMART" id="SM00382">
    <property type="entry name" value="AAA"/>
    <property type="match status" value="2"/>
</dbReference>
<feature type="domain" description="Clp ATPase C-terminal" evidence="6">
    <location>
        <begin position="672"/>
        <end position="760"/>
    </location>
</feature>
<keyword evidence="4" id="KW-0143">Chaperone</keyword>
<reference evidence="7 8" key="1">
    <citation type="journal article" date="2016" name="Nat. Commun.">
        <title>Thousands of microbial genomes shed light on interconnected biogeochemical processes in an aquifer system.</title>
        <authorList>
            <person name="Anantharaman K."/>
            <person name="Brown C.T."/>
            <person name="Hug L.A."/>
            <person name="Sharon I."/>
            <person name="Castelle C.J."/>
            <person name="Probst A.J."/>
            <person name="Thomas B.C."/>
            <person name="Singh A."/>
            <person name="Wilkins M.J."/>
            <person name="Karaoz U."/>
            <person name="Brodie E.L."/>
            <person name="Williams K.H."/>
            <person name="Hubbard S.S."/>
            <person name="Banfield J.F."/>
        </authorList>
    </citation>
    <scope>NUCLEOTIDE SEQUENCE [LARGE SCALE GENOMIC DNA]</scope>
</reference>
<dbReference type="CDD" id="cd00009">
    <property type="entry name" value="AAA"/>
    <property type="match status" value="1"/>
</dbReference>
<dbReference type="GO" id="GO:0005737">
    <property type="term" value="C:cytoplasm"/>
    <property type="evidence" value="ECO:0007669"/>
    <property type="project" value="TreeGrafter"/>
</dbReference>
<dbReference type="Pfam" id="PF23569">
    <property type="entry name" value="NBD_SMAX1"/>
    <property type="match status" value="1"/>
</dbReference>
<name>A0A1F4VEP7_UNCKA</name>
<sequence>MVTDKLTFRAKKALESFLSSNNNLVHAQDLASSIIESGGFGSILLSGPERVSLQKNHKVNLSDVIEQAFVESFQMRHQYVGTEHLTLALLKLSGSKDYKIAQKKVVTSGTYPKILKKSVRGFRKTPILDAFGTNLNLLYEDGVIGNQVEREELTDVISILLQRKKANPLLIGESGVGKRSLVKLLAQKMSNFEVPSQLINISVIDFDINSFLSGVMGREGIEAGLSALHDEVLSAGNLVLFFSDFHQVFMPGGPGFFPPFALNLFKSDILYSGFQIIASTSLASFQKYISEDEDILKNFSIVRVKESDKKTTLSILKEKALDFERFHAVKISESSLNEVYEKSEKYIKGKYFPQKAIDLLDKACSFLVMDKNMLPKKYGTLKRKKFLFTSELNKAISKRELDLAVALKRKIGSIEKGLSGFSFDRENLELKTPYISSALGKEINVPLVEAPDVTEKLFFNLEEALSKKIVGQGKAVSSVASSLIRSSLGLRSAKRPIGSFLFLGPTGVGKTELARVLSKSVFGENGLIKLDMSDFSERHTVSRLVGAPPGYVGYNEGGELTEKISRNPYTVVLFDEIEKAHPDVLNILLQIMEDGTLVDARGRAFDFTHSIVILTSNLGSELISRGEIGFVVKDIKKGDAGLVEKRLTDNLKNILRPELLNRFDDVVVFNKLTKSDLSKILNLLLAEVSKNLFDKGFALKVDKKAKEFILKEGYSDEYGARALRRTVDRVLIDEIARLLLKGGRSSGEIKVGYKDNELNLSFK</sequence>
<evidence type="ECO:0000256" key="1">
    <source>
        <dbReference type="ARBA" id="ARBA00022737"/>
    </source>
</evidence>
<protein>
    <recommendedName>
        <fullName evidence="9">Clp R domain-containing protein</fullName>
    </recommendedName>
</protein>
<dbReference type="EMBL" id="MEVI01000001">
    <property type="protein sequence ID" value="OGC55716.1"/>
    <property type="molecule type" value="Genomic_DNA"/>
</dbReference>
<comment type="caution">
    <text evidence="7">The sequence shown here is derived from an EMBL/GenBank/DDBJ whole genome shotgun (WGS) entry which is preliminary data.</text>
</comment>
<organism evidence="7 8">
    <name type="scientific">candidate division WWE3 bacterium RIFCSPLOWO2_01_FULL_41_18</name>
    <dbReference type="NCBI Taxonomy" id="1802625"/>
    <lineage>
        <taxon>Bacteria</taxon>
        <taxon>Katanobacteria</taxon>
    </lineage>
</organism>
<dbReference type="InterPro" id="IPR027417">
    <property type="entry name" value="P-loop_NTPase"/>
</dbReference>
<evidence type="ECO:0008006" key="9">
    <source>
        <dbReference type="Google" id="ProtNLM"/>
    </source>
</evidence>
<dbReference type="Gene3D" id="1.10.8.60">
    <property type="match status" value="1"/>
</dbReference>
<dbReference type="PANTHER" id="PTHR11638">
    <property type="entry name" value="ATP-DEPENDENT CLP PROTEASE"/>
    <property type="match status" value="1"/>
</dbReference>
<dbReference type="InterPro" id="IPR058680">
    <property type="entry name" value="NBD_SMAX1-like"/>
</dbReference>